<proteinExistence type="predicted"/>
<dbReference type="EMBL" id="MDYO01000080">
    <property type="protein sequence ID" value="OQD87338.1"/>
    <property type="molecule type" value="Genomic_DNA"/>
</dbReference>
<gene>
    <name evidence="2" type="ORF">PENSOL_c080G03635</name>
</gene>
<feature type="compositionally biased region" description="Basic and acidic residues" evidence="1">
    <location>
        <begin position="1"/>
        <end position="16"/>
    </location>
</feature>
<evidence type="ECO:0000256" key="1">
    <source>
        <dbReference type="SAM" id="MobiDB-lite"/>
    </source>
</evidence>
<protein>
    <recommendedName>
        <fullName evidence="4">Restriction endonuclease domain-containing protein</fullName>
    </recommendedName>
</protein>
<organism evidence="2 3">
    <name type="scientific">Penicillium solitum</name>
    <dbReference type="NCBI Taxonomy" id="60172"/>
    <lineage>
        <taxon>Eukaryota</taxon>
        <taxon>Fungi</taxon>
        <taxon>Dikarya</taxon>
        <taxon>Ascomycota</taxon>
        <taxon>Pezizomycotina</taxon>
        <taxon>Eurotiomycetes</taxon>
        <taxon>Eurotiomycetidae</taxon>
        <taxon>Eurotiales</taxon>
        <taxon>Aspergillaceae</taxon>
        <taxon>Penicillium</taxon>
    </lineage>
</organism>
<dbReference type="AlphaFoldDB" id="A0A1V6QDQ6"/>
<reference evidence="3" key="1">
    <citation type="journal article" date="2017" name="Nat. Microbiol.">
        <title>Global analysis of biosynthetic gene clusters reveals vast potential of secondary metabolite production in Penicillium species.</title>
        <authorList>
            <person name="Nielsen J.C."/>
            <person name="Grijseels S."/>
            <person name="Prigent S."/>
            <person name="Ji B."/>
            <person name="Dainat J."/>
            <person name="Nielsen K.F."/>
            <person name="Frisvad J.C."/>
            <person name="Workman M."/>
            <person name="Nielsen J."/>
        </authorList>
    </citation>
    <scope>NUCLEOTIDE SEQUENCE [LARGE SCALE GENOMIC DNA]</scope>
    <source>
        <strain evidence="3">IBT 29525</strain>
    </source>
</reference>
<accession>A0A1V6QDQ6</accession>
<dbReference type="Proteomes" id="UP000191612">
    <property type="component" value="Unassembled WGS sequence"/>
</dbReference>
<evidence type="ECO:0000313" key="2">
    <source>
        <dbReference type="EMBL" id="OQD87338.1"/>
    </source>
</evidence>
<sequence length="270" mass="31310">MPRSEPPRDFSERDSHISPPSTESDFHIPDDAERLALQTRRRTTKKVEQIQREIDRLTLTRRIEGIVRKIDTNRETTQYLLITNLSDALRDYLLNKRIGGVRLTFDDHNILLRIMPSMHHGFFVGDFCALFAEAMSVAGLPRMNDRWRGTGAAQRKRLHCVKEPDFSIVSKPHSLSTTVSTWPSLILEIGLSESDSHFYKDVKWWFHNSDHNTGLVLLFKVHRQPFWVDFELWSKGLEIDPQSDSLVLKQSLRVTRDEVTLLEGSSLDFI</sequence>
<evidence type="ECO:0008006" key="4">
    <source>
        <dbReference type="Google" id="ProtNLM"/>
    </source>
</evidence>
<evidence type="ECO:0000313" key="3">
    <source>
        <dbReference type="Proteomes" id="UP000191612"/>
    </source>
</evidence>
<feature type="region of interest" description="Disordered" evidence="1">
    <location>
        <begin position="1"/>
        <end position="30"/>
    </location>
</feature>
<comment type="caution">
    <text evidence="2">The sequence shown here is derived from an EMBL/GenBank/DDBJ whole genome shotgun (WGS) entry which is preliminary data.</text>
</comment>
<keyword evidence="3" id="KW-1185">Reference proteome</keyword>
<name>A0A1V6QDQ6_9EURO</name>